<evidence type="ECO:0000313" key="1">
    <source>
        <dbReference type="EMBL" id="KIK07094.1"/>
    </source>
</evidence>
<keyword evidence="2" id="KW-1185">Reference proteome</keyword>
<reference evidence="2" key="2">
    <citation type="submission" date="2015-01" db="EMBL/GenBank/DDBJ databases">
        <title>Evolutionary Origins and Diversification of the Mycorrhizal Mutualists.</title>
        <authorList>
            <consortium name="DOE Joint Genome Institute"/>
            <consortium name="Mycorrhizal Genomics Consortium"/>
            <person name="Kohler A."/>
            <person name="Kuo A."/>
            <person name="Nagy L.G."/>
            <person name="Floudas D."/>
            <person name="Copeland A."/>
            <person name="Barry K.W."/>
            <person name="Cichocki N."/>
            <person name="Veneault-Fourrey C."/>
            <person name="LaButti K."/>
            <person name="Lindquist E.A."/>
            <person name="Lipzen A."/>
            <person name="Lundell T."/>
            <person name="Morin E."/>
            <person name="Murat C."/>
            <person name="Riley R."/>
            <person name="Ohm R."/>
            <person name="Sun H."/>
            <person name="Tunlid A."/>
            <person name="Henrissat B."/>
            <person name="Grigoriev I.V."/>
            <person name="Hibbett D.S."/>
            <person name="Martin F."/>
        </authorList>
    </citation>
    <scope>NUCLEOTIDE SEQUENCE [LARGE SCALE GENOMIC DNA]</scope>
    <source>
        <strain evidence="2">LaAM-08-1</strain>
    </source>
</reference>
<dbReference type="Proteomes" id="UP000054477">
    <property type="component" value="Unassembled WGS sequence"/>
</dbReference>
<evidence type="ECO:0000313" key="2">
    <source>
        <dbReference type="Proteomes" id="UP000054477"/>
    </source>
</evidence>
<protein>
    <submittedName>
        <fullName evidence="1">Uncharacterized protein</fullName>
    </submittedName>
</protein>
<name>A0A0C9XZK7_9AGAR</name>
<dbReference type="HOGENOM" id="CLU_2400008_0_0_1"/>
<organism evidence="1 2">
    <name type="scientific">Laccaria amethystina LaAM-08-1</name>
    <dbReference type="NCBI Taxonomy" id="1095629"/>
    <lineage>
        <taxon>Eukaryota</taxon>
        <taxon>Fungi</taxon>
        <taxon>Dikarya</taxon>
        <taxon>Basidiomycota</taxon>
        <taxon>Agaricomycotina</taxon>
        <taxon>Agaricomycetes</taxon>
        <taxon>Agaricomycetidae</taxon>
        <taxon>Agaricales</taxon>
        <taxon>Agaricineae</taxon>
        <taxon>Hydnangiaceae</taxon>
        <taxon>Laccaria</taxon>
    </lineage>
</organism>
<proteinExistence type="predicted"/>
<sequence length="93" mass="10964">MCLALRSYYLSARCWCRREAGFRGLLRFFIFPDSSVLSPRNRCIFIRRDRVSRELCSLEAVRRPVSIGVMLGLNTVNWTKCMTQQSMSYRCRT</sequence>
<reference evidence="1 2" key="1">
    <citation type="submission" date="2014-04" db="EMBL/GenBank/DDBJ databases">
        <authorList>
            <consortium name="DOE Joint Genome Institute"/>
            <person name="Kuo A."/>
            <person name="Kohler A."/>
            <person name="Nagy L.G."/>
            <person name="Floudas D."/>
            <person name="Copeland A."/>
            <person name="Barry K.W."/>
            <person name="Cichocki N."/>
            <person name="Veneault-Fourrey C."/>
            <person name="LaButti K."/>
            <person name="Lindquist E.A."/>
            <person name="Lipzen A."/>
            <person name="Lundell T."/>
            <person name="Morin E."/>
            <person name="Murat C."/>
            <person name="Sun H."/>
            <person name="Tunlid A."/>
            <person name="Henrissat B."/>
            <person name="Grigoriev I.V."/>
            <person name="Hibbett D.S."/>
            <person name="Martin F."/>
            <person name="Nordberg H.P."/>
            <person name="Cantor M.N."/>
            <person name="Hua S.X."/>
        </authorList>
    </citation>
    <scope>NUCLEOTIDE SEQUENCE [LARGE SCALE GENOMIC DNA]</scope>
    <source>
        <strain evidence="1 2">LaAM-08-1</strain>
    </source>
</reference>
<gene>
    <name evidence="1" type="ORF">K443DRAFT_216220</name>
</gene>
<accession>A0A0C9XZK7</accession>
<dbReference type="EMBL" id="KN838549">
    <property type="protein sequence ID" value="KIK07094.1"/>
    <property type="molecule type" value="Genomic_DNA"/>
</dbReference>
<dbReference type="AlphaFoldDB" id="A0A0C9XZK7"/>